<sequence length="71" mass="8657">MTPMACEIQHKAEKSKLRQDQKISDEKKRSKLVRRKLRIKIPRFRYELNDKMRSNRTFQPSTERFHSTHVS</sequence>
<dbReference type="AlphaFoldDB" id="A0A1J1J2Z6"/>
<dbReference type="EMBL" id="CVRI01000066">
    <property type="protein sequence ID" value="CRL06338.1"/>
    <property type="molecule type" value="Genomic_DNA"/>
</dbReference>
<dbReference type="Proteomes" id="UP000183832">
    <property type="component" value="Unassembled WGS sequence"/>
</dbReference>
<feature type="region of interest" description="Disordered" evidence="1">
    <location>
        <begin position="1"/>
        <end position="28"/>
    </location>
</feature>
<evidence type="ECO:0000313" key="3">
    <source>
        <dbReference type="Proteomes" id="UP000183832"/>
    </source>
</evidence>
<accession>A0A1J1J2Z6</accession>
<gene>
    <name evidence="2" type="ORF">CLUMA_CG019246</name>
</gene>
<proteinExistence type="predicted"/>
<name>A0A1J1J2Z6_9DIPT</name>
<keyword evidence="3" id="KW-1185">Reference proteome</keyword>
<feature type="region of interest" description="Disordered" evidence="1">
    <location>
        <begin position="52"/>
        <end position="71"/>
    </location>
</feature>
<feature type="compositionally biased region" description="Polar residues" evidence="1">
    <location>
        <begin position="55"/>
        <end position="71"/>
    </location>
</feature>
<feature type="compositionally biased region" description="Basic and acidic residues" evidence="1">
    <location>
        <begin position="8"/>
        <end position="28"/>
    </location>
</feature>
<reference evidence="2 3" key="1">
    <citation type="submission" date="2015-04" db="EMBL/GenBank/DDBJ databases">
        <authorList>
            <person name="Syromyatnikov M.Y."/>
            <person name="Popov V.N."/>
        </authorList>
    </citation>
    <scope>NUCLEOTIDE SEQUENCE [LARGE SCALE GENOMIC DNA]</scope>
</reference>
<evidence type="ECO:0000256" key="1">
    <source>
        <dbReference type="SAM" id="MobiDB-lite"/>
    </source>
</evidence>
<protein>
    <submittedName>
        <fullName evidence="2">CLUMA_CG019246, isoform A</fullName>
    </submittedName>
</protein>
<organism evidence="2 3">
    <name type="scientific">Clunio marinus</name>
    <dbReference type="NCBI Taxonomy" id="568069"/>
    <lineage>
        <taxon>Eukaryota</taxon>
        <taxon>Metazoa</taxon>
        <taxon>Ecdysozoa</taxon>
        <taxon>Arthropoda</taxon>
        <taxon>Hexapoda</taxon>
        <taxon>Insecta</taxon>
        <taxon>Pterygota</taxon>
        <taxon>Neoptera</taxon>
        <taxon>Endopterygota</taxon>
        <taxon>Diptera</taxon>
        <taxon>Nematocera</taxon>
        <taxon>Chironomoidea</taxon>
        <taxon>Chironomidae</taxon>
        <taxon>Clunio</taxon>
    </lineage>
</organism>
<evidence type="ECO:0000313" key="2">
    <source>
        <dbReference type="EMBL" id="CRL06338.1"/>
    </source>
</evidence>